<dbReference type="Proteomes" id="UP001634394">
    <property type="component" value="Unassembled WGS sequence"/>
</dbReference>
<keyword evidence="5" id="KW-1185">Reference proteome</keyword>
<organism evidence="4 5">
    <name type="scientific">Sinanodonta woodiana</name>
    <name type="common">Chinese pond mussel</name>
    <name type="synonym">Anodonta woodiana</name>
    <dbReference type="NCBI Taxonomy" id="1069815"/>
    <lineage>
        <taxon>Eukaryota</taxon>
        <taxon>Metazoa</taxon>
        <taxon>Spiralia</taxon>
        <taxon>Lophotrochozoa</taxon>
        <taxon>Mollusca</taxon>
        <taxon>Bivalvia</taxon>
        <taxon>Autobranchia</taxon>
        <taxon>Heteroconchia</taxon>
        <taxon>Palaeoheterodonta</taxon>
        <taxon>Unionida</taxon>
        <taxon>Unionoidea</taxon>
        <taxon>Unionidae</taxon>
        <taxon>Unioninae</taxon>
        <taxon>Sinanodonta</taxon>
    </lineage>
</organism>
<keyword evidence="1" id="KW-0479">Metal-binding</keyword>
<dbReference type="PROSITE" id="PS00028">
    <property type="entry name" value="ZINC_FINGER_C2H2_1"/>
    <property type="match status" value="2"/>
</dbReference>
<keyword evidence="1" id="KW-0862">Zinc</keyword>
<dbReference type="SMART" id="SM00355">
    <property type="entry name" value="ZnF_C2H2"/>
    <property type="match status" value="2"/>
</dbReference>
<dbReference type="InterPro" id="IPR013087">
    <property type="entry name" value="Znf_C2H2_type"/>
</dbReference>
<dbReference type="GO" id="GO:0008270">
    <property type="term" value="F:zinc ion binding"/>
    <property type="evidence" value="ECO:0007669"/>
    <property type="project" value="UniProtKB-KW"/>
</dbReference>
<feature type="domain" description="C2H2-type" evidence="3">
    <location>
        <begin position="366"/>
        <end position="393"/>
    </location>
</feature>
<dbReference type="AlphaFoldDB" id="A0ABD3VL94"/>
<gene>
    <name evidence="4" type="ORF">ACJMK2_008331</name>
</gene>
<feature type="region of interest" description="Disordered" evidence="2">
    <location>
        <begin position="138"/>
        <end position="157"/>
    </location>
</feature>
<feature type="compositionally biased region" description="Basic and acidic residues" evidence="2">
    <location>
        <begin position="139"/>
        <end position="152"/>
    </location>
</feature>
<dbReference type="EMBL" id="JBJQND010000011">
    <property type="protein sequence ID" value="KAL3862359.1"/>
    <property type="molecule type" value="Genomic_DNA"/>
</dbReference>
<comment type="caution">
    <text evidence="4">The sequence shown here is derived from an EMBL/GenBank/DDBJ whole genome shotgun (WGS) entry which is preliminary data.</text>
</comment>
<dbReference type="PANTHER" id="PTHR21446:SF12">
    <property type="entry name" value="POTASSIUM CHANNEL TETRAMERIZATION DOMAIN CONTAINING 1"/>
    <property type="match status" value="1"/>
</dbReference>
<evidence type="ECO:0000256" key="1">
    <source>
        <dbReference type="PROSITE-ProRule" id="PRU00042"/>
    </source>
</evidence>
<evidence type="ECO:0000313" key="4">
    <source>
        <dbReference type="EMBL" id="KAL3862359.1"/>
    </source>
</evidence>
<evidence type="ECO:0000259" key="3">
    <source>
        <dbReference type="PROSITE" id="PS50157"/>
    </source>
</evidence>
<sequence length="761" mass="86891">MGSADVKSIIYLSKNILQMYEAVRAKANKDSDSLIEHLLNLHVQWAQKRIGISVAETLAMRFYGIEQAMKMNSDSLMEHLISLYTGEFDGVKDENADVGDYSQDASSSSIIPDRLLSQCRSKKITYTPVTLDPLKSSHCRTDRDQLPKESSHVTDTSTFPSLTNNILPSFCHSKAAGERSSKSLGHFEMPSEYTDTGTKRRTSEQFHCPVTTGTTFNSAYQTSGNDSETLKQSTDLLARKGAYLLHSASRNGTDVPNNMNTLPEDFVIVNIKEEMDTSNLELTDADQEDTVGKGKATDRMQQMTGICESENSNFTLADSVRFQYLQQNVHGGVKAKTYKCFICQKQFRTLSTYRYHVLTHKTHQGFTCRLCSHIFPRLSMLRFHMRLHTENNTSSSAVHLDDLERGTAVYGSYEPEELEWISEDEDQISVTTDNSKNLEGTESGLTDSRLDEWKSIGKSASTKNTDRWAVNRFQEWQVRQGITIDFATVEPRTLALNLRKFYAEIRTKEGKLLTPVGLRGIRCAIQRIIMSPPYKRAINIVSDEEFRPANQMFDERCKLYLKWNDAAPKHHPKIRKVDMEKLRFYFQPSESPEILQHTIWFLLFYNFGRKRLEKWNCMNKSSFLIKIDGNGREYLAYNMTQSPQHLQDSSLPALWDNDEDRAYGSNSEGSLDIIQVYKFYLSKLNPKCNALFQRVKKTWEVDGIWFDAAPLGKNCLKEFMKNISRKASLSYIYTNHCVRVTAIADMYPEGTDPVQILGIST</sequence>
<dbReference type="PROSITE" id="PS50157">
    <property type="entry name" value="ZINC_FINGER_C2H2_2"/>
    <property type="match status" value="2"/>
</dbReference>
<evidence type="ECO:0000313" key="5">
    <source>
        <dbReference type="Proteomes" id="UP001634394"/>
    </source>
</evidence>
<name>A0ABD3VL94_SINWO</name>
<dbReference type="Gene3D" id="3.30.160.60">
    <property type="entry name" value="Classic Zinc Finger"/>
    <property type="match status" value="1"/>
</dbReference>
<evidence type="ECO:0000256" key="2">
    <source>
        <dbReference type="SAM" id="MobiDB-lite"/>
    </source>
</evidence>
<dbReference type="InterPro" id="IPR036236">
    <property type="entry name" value="Znf_C2H2_sf"/>
</dbReference>
<proteinExistence type="predicted"/>
<protein>
    <recommendedName>
        <fullName evidence="3">C2H2-type domain-containing protein</fullName>
    </recommendedName>
</protein>
<keyword evidence="1" id="KW-0863">Zinc-finger</keyword>
<accession>A0ABD3VL94</accession>
<dbReference type="SUPFAM" id="SSF57667">
    <property type="entry name" value="beta-beta-alpha zinc fingers"/>
    <property type="match status" value="1"/>
</dbReference>
<feature type="region of interest" description="Disordered" evidence="2">
    <location>
        <begin position="181"/>
        <end position="203"/>
    </location>
</feature>
<dbReference type="InterPro" id="IPR052787">
    <property type="entry name" value="MAVS"/>
</dbReference>
<dbReference type="PANTHER" id="PTHR21446">
    <property type="entry name" value="DUF3504 DOMAIN-CONTAINING PROTEIN"/>
    <property type="match status" value="1"/>
</dbReference>
<reference evidence="4 5" key="1">
    <citation type="submission" date="2024-11" db="EMBL/GenBank/DDBJ databases">
        <title>Chromosome-level genome assembly of the freshwater bivalve Anodonta woodiana.</title>
        <authorList>
            <person name="Chen X."/>
        </authorList>
    </citation>
    <scope>NUCLEOTIDE SEQUENCE [LARGE SCALE GENOMIC DNA]</scope>
    <source>
        <strain evidence="4">MN2024</strain>
        <tissue evidence="4">Gills</tissue>
    </source>
</reference>
<feature type="domain" description="C2H2-type" evidence="3">
    <location>
        <begin position="338"/>
        <end position="365"/>
    </location>
</feature>